<dbReference type="PRINTS" id="PR01035">
    <property type="entry name" value="TCRTETA"/>
</dbReference>
<feature type="transmembrane region" description="Helical" evidence="7">
    <location>
        <begin position="250"/>
        <end position="272"/>
    </location>
</feature>
<feature type="transmembrane region" description="Helical" evidence="7">
    <location>
        <begin position="223"/>
        <end position="244"/>
    </location>
</feature>
<feature type="transmembrane region" description="Helical" evidence="7">
    <location>
        <begin position="314"/>
        <end position="334"/>
    </location>
</feature>
<dbReference type="PROSITE" id="PS50850">
    <property type="entry name" value="MFS"/>
    <property type="match status" value="1"/>
</dbReference>
<feature type="domain" description="Major facilitator superfamily (MFS) profile" evidence="8">
    <location>
        <begin position="1"/>
        <end position="396"/>
    </location>
</feature>
<evidence type="ECO:0000256" key="2">
    <source>
        <dbReference type="ARBA" id="ARBA00022448"/>
    </source>
</evidence>
<dbReference type="InterPro" id="IPR020846">
    <property type="entry name" value="MFS_dom"/>
</dbReference>
<reference evidence="9" key="1">
    <citation type="submission" date="2016-08" db="EMBL/GenBank/DDBJ databases">
        <authorList>
            <person name="Seilhamer J.J."/>
        </authorList>
    </citation>
    <scope>NUCLEOTIDE SEQUENCE</scope>
    <source>
        <strain evidence="9">86</strain>
    </source>
</reference>
<evidence type="ECO:0000256" key="1">
    <source>
        <dbReference type="ARBA" id="ARBA00004651"/>
    </source>
</evidence>
<dbReference type="PANTHER" id="PTHR43414">
    <property type="entry name" value="MULTIDRUG RESISTANCE PROTEIN MDTG"/>
    <property type="match status" value="1"/>
</dbReference>
<dbReference type="RefSeq" id="WP_288184825.1">
    <property type="nucleotide sequence ID" value="NZ_LT608335.1"/>
</dbReference>
<dbReference type="Pfam" id="PF07690">
    <property type="entry name" value="MFS_1"/>
    <property type="match status" value="1"/>
</dbReference>
<dbReference type="GO" id="GO:0005886">
    <property type="term" value="C:plasma membrane"/>
    <property type="evidence" value="ECO:0007669"/>
    <property type="project" value="UniProtKB-SubCell"/>
</dbReference>
<sequence>MVLDEWKKSLSVLWSVQFIGMSAITGVISFLPLYVTQLGITEASEAAMWSGILVGSAAFCAAISNPYWGAMADRKGRQLMVERVLFLFALNIFAMAFVSNVYQLLFLRILQGLCGGFVAASAALAVSMIPKEKIAATVGMLQTSLIIGGAMGPMLGGFIADRFGYRQPFIVFGILCIVALGVIHWAITEKHSPVPAVDKPSLKATFASVWSVSDLRLMLLVQFLTQFAIHSIGPVLPLFIQTILLTPNNLASISGSLIAIVGVTSAIASASMGFLCKHFSHKQILITASLLGGITFIGQLAAQDIIMLAVLRGINGLCIGAMVPSSNTIIAFLIPESKRGAAFGMTNGVALMGNVIGPVSAGLLSLVFGITAIFWLTSILFFLVSLLLFSKLEGRMEARP</sequence>
<keyword evidence="5 7" id="KW-1133">Transmembrane helix</keyword>
<dbReference type="EMBL" id="FMJE01000004">
    <property type="protein sequence ID" value="SCM82052.1"/>
    <property type="molecule type" value="Genomic_DNA"/>
</dbReference>
<dbReference type="GO" id="GO:0022857">
    <property type="term" value="F:transmembrane transporter activity"/>
    <property type="evidence" value="ECO:0007669"/>
    <property type="project" value="InterPro"/>
</dbReference>
<keyword evidence="2" id="KW-0813">Transport</keyword>
<dbReference type="Gene3D" id="1.20.1250.20">
    <property type="entry name" value="MFS general substrate transporter like domains"/>
    <property type="match status" value="2"/>
</dbReference>
<evidence type="ECO:0000256" key="4">
    <source>
        <dbReference type="ARBA" id="ARBA00022692"/>
    </source>
</evidence>
<dbReference type="SUPFAM" id="SSF103473">
    <property type="entry name" value="MFS general substrate transporter"/>
    <property type="match status" value="1"/>
</dbReference>
<feature type="transmembrane region" description="Helical" evidence="7">
    <location>
        <begin position="165"/>
        <end position="187"/>
    </location>
</feature>
<feature type="transmembrane region" description="Helical" evidence="7">
    <location>
        <begin position="12"/>
        <end position="35"/>
    </location>
</feature>
<keyword evidence="3" id="KW-1003">Cell membrane</keyword>
<feature type="transmembrane region" description="Helical" evidence="7">
    <location>
        <begin position="80"/>
        <end position="99"/>
    </location>
</feature>
<dbReference type="PANTHER" id="PTHR43414:SF6">
    <property type="entry name" value="MULTIDRUG RESISTANCE PROTEIN MDTG"/>
    <property type="match status" value="1"/>
</dbReference>
<dbReference type="InterPro" id="IPR036259">
    <property type="entry name" value="MFS_trans_sf"/>
</dbReference>
<accession>A0A212LX13</accession>
<dbReference type="InterPro" id="IPR001958">
    <property type="entry name" value="Tet-R_TetA/multi-R_MdtG-like"/>
</dbReference>
<dbReference type="AlphaFoldDB" id="A0A212LX13"/>
<feature type="transmembrane region" description="Helical" evidence="7">
    <location>
        <begin position="284"/>
        <end position="302"/>
    </location>
</feature>
<keyword evidence="6 7" id="KW-0472">Membrane</keyword>
<feature type="transmembrane region" description="Helical" evidence="7">
    <location>
        <begin position="138"/>
        <end position="159"/>
    </location>
</feature>
<organism evidence="9">
    <name type="scientific">uncultured Sporomusa sp</name>
    <dbReference type="NCBI Taxonomy" id="307249"/>
    <lineage>
        <taxon>Bacteria</taxon>
        <taxon>Bacillati</taxon>
        <taxon>Bacillota</taxon>
        <taxon>Negativicutes</taxon>
        <taxon>Selenomonadales</taxon>
        <taxon>Sporomusaceae</taxon>
        <taxon>Sporomusa</taxon>
        <taxon>environmental samples</taxon>
    </lineage>
</organism>
<name>A0A212LX13_9FIRM</name>
<gene>
    <name evidence="9" type="ORF">KL86SPO_40537</name>
</gene>
<protein>
    <submittedName>
        <fullName evidence="9">Putative Multidrug resistance protein MdtG</fullName>
    </submittedName>
</protein>
<feature type="transmembrane region" description="Helical" evidence="7">
    <location>
        <begin position="366"/>
        <end position="389"/>
    </location>
</feature>
<evidence type="ECO:0000259" key="8">
    <source>
        <dbReference type="PROSITE" id="PS50850"/>
    </source>
</evidence>
<evidence type="ECO:0000256" key="7">
    <source>
        <dbReference type="SAM" id="Phobius"/>
    </source>
</evidence>
<evidence type="ECO:0000256" key="5">
    <source>
        <dbReference type="ARBA" id="ARBA00022989"/>
    </source>
</evidence>
<feature type="transmembrane region" description="Helical" evidence="7">
    <location>
        <begin position="47"/>
        <end position="68"/>
    </location>
</feature>
<proteinExistence type="predicted"/>
<keyword evidence="4 7" id="KW-0812">Transmembrane</keyword>
<comment type="subcellular location">
    <subcellularLocation>
        <location evidence="1">Cell membrane</location>
        <topology evidence="1">Multi-pass membrane protein</topology>
    </subcellularLocation>
</comment>
<evidence type="ECO:0000256" key="3">
    <source>
        <dbReference type="ARBA" id="ARBA00022475"/>
    </source>
</evidence>
<evidence type="ECO:0000313" key="9">
    <source>
        <dbReference type="EMBL" id="SCM82052.1"/>
    </source>
</evidence>
<dbReference type="InterPro" id="IPR011701">
    <property type="entry name" value="MFS"/>
</dbReference>
<evidence type="ECO:0000256" key="6">
    <source>
        <dbReference type="ARBA" id="ARBA00023136"/>
    </source>
</evidence>